<dbReference type="EMBL" id="JAWLJX010000001">
    <property type="protein sequence ID" value="MDV6259786.1"/>
    <property type="molecule type" value="Genomic_DNA"/>
</dbReference>
<gene>
    <name evidence="2" type="ORF">R3P96_00375</name>
</gene>
<dbReference type="Pfam" id="PF13460">
    <property type="entry name" value="NAD_binding_10"/>
    <property type="match status" value="1"/>
</dbReference>
<proteinExistence type="predicted"/>
<dbReference type="InterPro" id="IPR016040">
    <property type="entry name" value="NAD(P)-bd_dom"/>
</dbReference>
<evidence type="ECO:0000259" key="1">
    <source>
        <dbReference type="Pfam" id="PF13460"/>
    </source>
</evidence>
<dbReference type="Gene3D" id="3.40.50.720">
    <property type="entry name" value="NAD(P)-binding Rossmann-like Domain"/>
    <property type="match status" value="1"/>
</dbReference>
<dbReference type="PANTHER" id="PTHR15020">
    <property type="entry name" value="FLAVIN REDUCTASE-RELATED"/>
    <property type="match status" value="1"/>
</dbReference>
<feature type="domain" description="NAD(P)-binding" evidence="1">
    <location>
        <begin position="7"/>
        <end position="191"/>
    </location>
</feature>
<evidence type="ECO:0000313" key="3">
    <source>
        <dbReference type="Proteomes" id="UP001185755"/>
    </source>
</evidence>
<organism evidence="2 3">
    <name type="scientific">Rhodococcoides yunnanense</name>
    <dbReference type="NCBI Taxonomy" id="278209"/>
    <lineage>
        <taxon>Bacteria</taxon>
        <taxon>Bacillati</taxon>
        <taxon>Actinomycetota</taxon>
        <taxon>Actinomycetes</taxon>
        <taxon>Mycobacteriales</taxon>
        <taxon>Nocardiaceae</taxon>
        <taxon>Rhodococcoides</taxon>
    </lineage>
</organism>
<dbReference type="InterPro" id="IPR036291">
    <property type="entry name" value="NAD(P)-bd_dom_sf"/>
</dbReference>
<keyword evidence="3" id="KW-1185">Reference proteome</keyword>
<name>A0ABU4B6G9_9NOCA</name>
<accession>A0ABU4B6G9</accession>
<protein>
    <submittedName>
        <fullName evidence="2">NAD(P)H-binding protein</fullName>
    </submittedName>
</protein>
<evidence type="ECO:0000313" key="2">
    <source>
        <dbReference type="EMBL" id="MDV6259786.1"/>
    </source>
</evidence>
<dbReference type="PANTHER" id="PTHR15020:SF50">
    <property type="entry name" value="UPF0659 PROTEIN YMR090W"/>
    <property type="match status" value="1"/>
</dbReference>
<dbReference type="Proteomes" id="UP001185755">
    <property type="component" value="Unassembled WGS sequence"/>
</dbReference>
<comment type="caution">
    <text evidence="2">The sequence shown here is derived from an EMBL/GenBank/DDBJ whole genome shotgun (WGS) entry which is preliminary data.</text>
</comment>
<sequence length="224" mass="23252">MKTFIIGAAGGIGSRLSTILTARGDTVSGMIRNTDHRDLVESTGATAVFGDLIDNDVATLATAFAGHDAVVFSAGAHGTGMDKTTLIDGKGLEKAADAARSAGVERFVLVSAFPESGRSQQPSEGFEHYMATKKTADVYLTHTDLDWLIVRPGVLLDEPGDGTVTAGLAIEHGDVRRDNVASFIAAALAEPSLTRTIVELTDGTTPVADAVRQLVSDSAARPTA</sequence>
<dbReference type="SUPFAM" id="SSF51735">
    <property type="entry name" value="NAD(P)-binding Rossmann-fold domains"/>
    <property type="match status" value="1"/>
</dbReference>
<dbReference type="RefSeq" id="WP_317562690.1">
    <property type="nucleotide sequence ID" value="NZ_JAWLJX010000001.1"/>
</dbReference>
<reference evidence="2 3" key="1">
    <citation type="submission" date="2023-10" db="EMBL/GenBank/DDBJ databases">
        <title>Development of a sustainable strategy for remediation of hydrocarbon-contaminated territories based on the waste exchange concept.</title>
        <authorList>
            <person name="Krivoruchko A."/>
        </authorList>
    </citation>
    <scope>NUCLEOTIDE SEQUENCE [LARGE SCALE GENOMIC DNA]</scope>
    <source>
        <strain evidence="2 3">IEGM 1323</strain>
    </source>
</reference>